<dbReference type="InterPro" id="IPR036890">
    <property type="entry name" value="HATPase_C_sf"/>
</dbReference>
<feature type="transmembrane region" description="Helical" evidence="6">
    <location>
        <begin position="335"/>
        <end position="359"/>
    </location>
</feature>
<dbReference type="GO" id="GO:0000155">
    <property type="term" value="F:phosphorelay sensor kinase activity"/>
    <property type="evidence" value="ECO:0007669"/>
    <property type="project" value="InterPro"/>
</dbReference>
<keyword evidence="3" id="KW-0597">Phosphoprotein</keyword>
<dbReference type="EMBL" id="VZDO01000017">
    <property type="protein sequence ID" value="KAB0677344.1"/>
    <property type="molecule type" value="Genomic_DNA"/>
</dbReference>
<dbReference type="PRINTS" id="PR00344">
    <property type="entry name" value="BCTRLSENSOR"/>
</dbReference>
<keyword evidence="9" id="KW-0418">Kinase</keyword>
<dbReference type="PANTHER" id="PTHR43065">
    <property type="entry name" value="SENSOR HISTIDINE KINASE"/>
    <property type="match status" value="1"/>
</dbReference>
<dbReference type="InterPro" id="IPR004358">
    <property type="entry name" value="Sig_transdc_His_kin-like_C"/>
</dbReference>
<keyword evidence="6" id="KW-0812">Transmembrane</keyword>
<dbReference type="InterPro" id="IPR036097">
    <property type="entry name" value="HisK_dim/P_sf"/>
</dbReference>
<accession>A0A7V7PLK6</accession>
<dbReference type="SUPFAM" id="SSF55781">
    <property type="entry name" value="GAF domain-like"/>
    <property type="match status" value="1"/>
</dbReference>
<dbReference type="Pfam" id="PF00512">
    <property type="entry name" value="HisKA"/>
    <property type="match status" value="1"/>
</dbReference>
<proteinExistence type="predicted"/>
<dbReference type="Gene3D" id="1.10.287.130">
    <property type="match status" value="1"/>
</dbReference>
<comment type="caution">
    <text evidence="4">Lacks conserved residue(s) required for the propagation of feature annotation.</text>
</comment>
<feature type="domain" description="Response regulatory" evidence="8">
    <location>
        <begin position="792"/>
        <end position="907"/>
    </location>
</feature>
<dbReference type="InterPro" id="IPR003594">
    <property type="entry name" value="HATPase_dom"/>
</dbReference>
<dbReference type="PROSITE" id="PS50109">
    <property type="entry name" value="HIS_KIN"/>
    <property type="match status" value="1"/>
</dbReference>
<dbReference type="Proteomes" id="UP000432089">
    <property type="component" value="Unassembled WGS sequence"/>
</dbReference>
<evidence type="ECO:0000256" key="1">
    <source>
        <dbReference type="ARBA" id="ARBA00000085"/>
    </source>
</evidence>
<keyword evidence="6" id="KW-1133">Transmembrane helix</keyword>
<dbReference type="EC" id="2.7.13.3" evidence="2"/>
<sequence>MPSGRQYRRQPLRTERRLRPSAGRRDAVDARAEPSKRRGDAALLPRRQRRDAGGGRAAHGEGPVGTRTDDTADRRHHRLSPHIDRPFPRRARQSAGAAVIVRLAAAALLLVALLTWLLLRGTNPSDRLYFEALNRLDAIALSESLLQRDVLNARAGFLRNYDPLVRHVADMRNAIDGLESAEADLDRGELEAMKQRVAAQAALVERFKTNNALLQNSMAYFDFLSERISSPDADPRLAVAVGGLANAVNGLARGADASATASILKRLDAVERRGAPAGFASELASFAMHGRNLVAVVPEVDDLMRRLPTESTASNRGAIESAIQTFRASRSQKAAWYRLALYLVALALLGLLIHLGLRLRANAIAMRRRAAFERVIGDGSNRFLGSQPEDTETRLVEALRTFGEAVGADRAYVLRKCEAAGVSLWHRPDAPPPAGWPDRMAAHLADIDRLADDALHAERDDPRLPERLRDGLRAANASHWSFAKLRREEESIGVLCFERAVRWPGWFADTTSLLRMTGDVVGNALSRERNFRERAALIVELQRAQRLETIGTFTSGVAHNFNNILNVMQGHAEIALDALGEETKPAEHLRQSLQAGEHAREIVGQILDFGRGARAERQTSAIDDVVAETVEQLRSAMTEPINLSAAGGAEGALVRGAPAQLQQVLVNLIRNAAQASAPGEPVAVELKRVGVDAPRALSHGALDRGTFVRLRVTDRGAGMDGVTRARLFDPFYTTKSAGTGLGLATAQEIVRESGGAFDVDSAPGQGSRFDVWLPVLSRSDRRRRVATPTGGVLLVLGSRKEDVLQDEDILAALRYEPVGFTDPDAALAALREEPERFDLLMVNWRLHGMTGLDFAALAGAVTRRPVVLAPLAIDEVDAASVSRTGVAGVIRRPWQSNMLARSLEEVLARRSAVGATSP</sequence>
<dbReference type="PROSITE" id="PS50110">
    <property type="entry name" value="RESPONSE_REGULATORY"/>
    <property type="match status" value="1"/>
</dbReference>
<organism evidence="9 10">
    <name type="scientific">Plantimonas leprariae</name>
    <dbReference type="NCBI Taxonomy" id="2615207"/>
    <lineage>
        <taxon>Bacteria</taxon>
        <taxon>Pseudomonadati</taxon>
        <taxon>Pseudomonadota</taxon>
        <taxon>Alphaproteobacteria</taxon>
        <taxon>Hyphomicrobiales</taxon>
        <taxon>Aurantimonadaceae</taxon>
        <taxon>Plantimonas</taxon>
    </lineage>
</organism>
<feature type="compositionally biased region" description="Basic and acidic residues" evidence="5">
    <location>
        <begin position="12"/>
        <end position="40"/>
    </location>
</feature>
<keyword evidence="9" id="KW-0808">Transferase</keyword>
<dbReference type="Gene3D" id="3.40.50.2300">
    <property type="match status" value="1"/>
</dbReference>
<feature type="compositionally biased region" description="Basic residues" evidence="5">
    <location>
        <begin position="1"/>
        <end position="11"/>
    </location>
</feature>
<dbReference type="InterPro" id="IPR001789">
    <property type="entry name" value="Sig_transdc_resp-reg_receiver"/>
</dbReference>
<dbReference type="InterPro" id="IPR011006">
    <property type="entry name" value="CheY-like_superfamily"/>
</dbReference>
<evidence type="ECO:0000256" key="6">
    <source>
        <dbReference type="SAM" id="Phobius"/>
    </source>
</evidence>
<evidence type="ECO:0000256" key="5">
    <source>
        <dbReference type="SAM" id="MobiDB-lite"/>
    </source>
</evidence>
<dbReference type="Pfam" id="PF19443">
    <property type="entry name" value="DAHL"/>
    <property type="match status" value="1"/>
</dbReference>
<dbReference type="SUPFAM" id="SSF55874">
    <property type="entry name" value="ATPase domain of HSP90 chaperone/DNA topoisomerase II/histidine kinase"/>
    <property type="match status" value="1"/>
</dbReference>
<feature type="transmembrane region" description="Helical" evidence="6">
    <location>
        <begin position="95"/>
        <end position="119"/>
    </location>
</feature>
<dbReference type="SMART" id="SM00387">
    <property type="entry name" value="HATPase_c"/>
    <property type="match status" value="1"/>
</dbReference>
<dbReference type="InterPro" id="IPR045812">
    <property type="entry name" value="DAHL"/>
</dbReference>
<evidence type="ECO:0000259" key="7">
    <source>
        <dbReference type="PROSITE" id="PS50109"/>
    </source>
</evidence>
<comment type="catalytic activity">
    <reaction evidence="1">
        <text>ATP + protein L-histidine = ADP + protein N-phospho-L-histidine.</text>
        <dbReference type="EC" id="2.7.13.3"/>
    </reaction>
</comment>
<evidence type="ECO:0000256" key="4">
    <source>
        <dbReference type="PROSITE-ProRule" id="PRU00169"/>
    </source>
</evidence>
<evidence type="ECO:0000256" key="2">
    <source>
        <dbReference type="ARBA" id="ARBA00012438"/>
    </source>
</evidence>
<evidence type="ECO:0000313" key="10">
    <source>
        <dbReference type="Proteomes" id="UP000432089"/>
    </source>
</evidence>
<feature type="domain" description="Histidine kinase" evidence="7">
    <location>
        <begin position="556"/>
        <end position="777"/>
    </location>
</feature>
<dbReference type="InterPro" id="IPR005467">
    <property type="entry name" value="His_kinase_dom"/>
</dbReference>
<dbReference type="SUPFAM" id="SSF47384">
    <property type="entry name" value="Homodimeric domain of signal transducing histidine kinase"/>
    <property type="match status" value="1"/>
</dbReference>
<keyword evidence="6" id="KW-0472">Membrane</keyword>
<evidence type="ECO:0000313" key="9">
    <source>
        <dbReference type="EMBL" id="KAB0677344.1"/>
    </source>
</evidence>
<dbReference type="NCBIfam" id="NF010411">
    <property type="entry name" value="PRK13837.1"/>
    <property type="match status" value="1"/>
</dbReference>
<dbReference type="SMART" id="SM00388">
    <property type="entry name" value="HisKA"/>
    <property type="match status" value="1"/>
</dbReference>
<dbReference type="Gene3D" id="3.30.565.10">
    <property type="entry name" value="Histidine kinase-like ATPase, C-terminal domain"/>
    <property type="match status" value="1"/>
</dbReference>
<dbReference type="Pfam" id="PF02518">
    <property type="entry name" value="HATPase_c"/>
    <property type="match status" value="1"/>
</dbReference>
<dbReference type="InterPro" id="IPR003661">
    <property type="entry name" value="HisK_dim/P_dom"/>
</dbReference>
<dbReference type="AlphaFoldDB" id="A0A7V7PLK6"/>
<protein>
    <recommendedName>
        <fullName evidence="2">histidine kinase</fullName>
        <ecNumber evidence="2">2.7.13.3</ecNumber>
    </recommendedName>
</protein>
<gene>
    <name evidence="9" type="ORF">F6X38_18285</name>
</gene>
<feature type="region of interest" description="Disordered" evidence="5">
    <location>
        <begin position="1"/>
        <end position="87"/>
    </location>
</feature>
<dbReference type="SUPFAM" id="SSF52172">
    <property type="entry name" value="CheY-like"/>
    <property type="match status" value="1"/>
</dbReference>
<evidence type="ECO:0000259" key="8">
    <source>
        <dbReference type="PROSITE" id="PS50110"/>
    </source>
</evidence>
<comment type="caution">
    <text evidence="9">The sequence shown here is derived from an EMBL/GenBank/DDBJ whole genome shotgun (WGS) entry which is preliminary data.</text>
</comment>
<reference evidence="9 10" key="1">
    <citation type="submission" date="2019-09" db="EMBL/GenBank/DDBJ databases">
        <title>YIM 132180 draft genome.</title>
        <authorList>
            <person name="Zhang K."/>
        </authorList>
    </citation>
    <scope>NUCLEOTIDE SEQUENCE [LARGE SCALE GENOMIC DNA]</scope>
    <source>
        <strain evidence="9 10">YIM 132180</strain>
    </source>
</reference>
<keyword evidence="10" id="KW-1185">Reference proteome</keyword>
<dbReference type="PANTHER" id="PTHR43065:SF42">
    <property type="entry name" value="TWO-COMPONENT SENSOR PPRA"/>
    <property type="match status" value="1"/>
</dbReference>
<evidence type="ECO:0000256" key="3">
    <source>
        <dbReference type="ARBA" id="ARBA00022553"/>
    </source>
</evidence>
<name>A0A7V7PLK6_9HYPH</name>